<dbReference type="EMBL" id="JAUSQZ010000001">
    <property type="protein sequence ID" value="MDP9830686.1"/>
    <property type="molecule type" value="Genomic_DNA"/>
</dbReference>
<evidence type="ECO:0000256" key="5">
    <source>
        <dbReference type="PIRNR" id="PIRNR000099"/>
    </source>
</evidence>
<comment type="similarity">
    <text evidence="2 5 6">Belongs to the histidinol dehydrogenase family.</text>
</comment>
<dbReference type="Gene3D" id="1.20.5.1300">
    <property type="match status" value="1"/>
</dbReference>
<protein>
    <recommendedName>
        <fullName evidence="3">Histidinol dehydrogenase</fullName>
    </recommendedName>
</protein>
<dbReference type="NCBIfam" id="TIGR00069">
    <property type="entry name" value="hisD"/>
    <property type="match status" value="1"/>
</dbReference>
<dbReference type="SUPFAM" id="SSF53720">
    <property type="entry name" value="ALDH-like"/>
    <property type="match status" value="1"/>
</dbReference>
<evidence type="ECO:0000256" key="4">
    <source>
        <dbReference type="ARBA" id="ARBA00023002"/>
    </source>
</evidence>
<keyword evidence="4 5" id="KW-0560">Oxidoreductase</keyword>
<evidence type="ECO:0000313" key="7">
    <source>
        <dbReference type="EMBL" id="MDP9830686.1"/>
    </source>
</evidence>
<sequence>MADTGVLRERGYWHEMDLPSRADLTTRGSAAIFDPKLREGILELLEDVRAHGDAAVLRALEKFDKTVITADQIKVSEAEFAAARSEISEDMIEAIRDSIAHVRSFNEQLVSHHGDWSFESEPGLRVGEKASPIASAGLFVPSGKGSYPSVLIQLAVPAVVAGVPQIAVVVPPIPGSNGKVDPAVLVAADELGIHDVFRTNGPAGIAALAFGTESIPAVRKICGPGSPPVTAAQVEVQRFGVASVMLLGPSESLILADDSADPRLLAADLLNEAEHGPDSTSVLVTDSTSLLAAVQAELATQIDRLPTPRDEYAATALGTNGGVVLVRDLVEGAQVANAFAPEHMQLVARDEDRVLDLLHDAAEILLGQNTTVAMANFFIGCPASLPTSGYAKVSSGVTANAFRKWSAVAKADRGALERSAKTVLTFCEHEGFPAHGATITARTAP</sequence>
<dbReference type="PRINTS" id="PR00083">
    <property type="entry name" value="HOLDHDRGNASE"/>
</dbReference>
<evidence type="ECO:0000256" key="3">
    <source>
        <dbReference type="ARBA" id="ARBA00016531"/>
    </source>
</evidence>
<reference evidence="7 8" key="1">
    <citation type="submission" date="2023-07" db="EMBL/GenBank/DDBJ databases">
        <title>Sequencing the genomes of 1000 actinobacteria strains.</title>
        <authorList>
            <person name="Klenk H.-P."/>
        </authorList>
    </citation>
    <scope>NUCLEOTIDE SEQUENCE [LARGE SCALE GENOMIC DNA]</scope>
    <source>
        <strain evidence="7 8">DSM 44388</strain>
    </source>
</reference>
<proteinExistence type="inferred from homology"/>
<dbReference type="InterPro" id="IPR022695">
    <property type="entry name" value="Histidinol_DH_monofunct"/>
</dbReference>
<dbReference type="CDD" id="cd06572">
    <property type="entry name" value="Histidinol_dh"/>
    <property type="match status" value="1"/>
</dbReference>
<comment type="caution">
    <text evidence="7">The sequence shown here is derived from an EMBL/GenBank/DDBJ whole genome shotgun (WGS) entry which is preliminary data.</text>
</comment>
<evidence type="ECO:0000256" key="1">
    <source>
        <dbReference type="ARBA" id="ARBA00004940"/>
    </source>
</evidence>
<evidence type="ECO:0000256" key="6">
    <source>
        <dbReference type="RuleBase" id="RU004175"/>
    </source>
</evidence>
<organism evidence="7 8">
    <name type="scientific">Kineosporia succinea</name>
    <dbReference type="NCBI Taxonomy" id="84632"/>
    <lineage>
        <taxon>Bacteria</taxon>
        <taxon>Bacillati</taxon>
        <taxon>Actinomycetota</taxon>
        <taxon>Actinomycetes</taxon>
        <taxon>Kineosporiales</taxon>
        <taxon>Kineosporiaceae</taxon>
        <taxon>Kineosporia</taxon>
    </lineage>
</organism>
<dbReference type="Proteomes" id="UP001235712">
    <property type="component" value="Unassembled WGS sequence"/>
</dbReference>
<evidence type="ECO:0000313" key="8">
    <source>
        <dbReference type="Proteomes" id="UP001235712"/>
    </source>
</evidence>
<name>A0ABT9PDW6_9ACTN</name>
<dbReference type="PANTHER" id="PTHR21256:SF2">
    <property type="entry name" value="HISTIDINE BIOSYNTHESIS TRIFUNCTIONAL PROTEIN"/>
    <property type="match status" value="1"/>
</dbReference>
<evidence type="ECO:0000256" key="2">
    <source>
        <dbReference type="ARBA" id="ARBA00010178"/>
    </source>
</evidence>
<dbReference type="PANTHER" id="PTHR21256">
    <property type="entry name" value="HISTIDINOL DEHYDROGENASE HDH"/>
    <property type="match status" value="1"/>
</dbReference>
<dbReference type="Gene3D" id="3.40.50.1980">
    <property type="entry name" value="Nitrogenase molybdenum iron protein domain"/>
    <property type="match status" value="2"/>
</dbReference>
<dbReference type="InterPro" id="IPR016161">
    <property type="entry name" value="Ald_DH/histidinol_DH"/>
</dbReference>
<comment type="pathway">
    <text evidence="1">Amino-acid biosynthesis; L-histidine biosynthesis; L-histidine from 5-phospho-alpha-D-ribose 1-diphosphate: step 9/9.</text>
</comment>
<dbReference type="GO" id="GO:0004399">
    <property type="term" value="F:histidinol dehydrogenase activity"/>
    <property type="evidence" value="ECO:0007669"/>
    <property type="project" value="UniProtKB-EC"/>
</dbReference>
<keyword evidence="8" id="KW-1185">Reference proteome</keyword>
<gene>
    <name evidence="7" type="ORF">J2S57_006435</name>
</gene>
<dbReference type="RefSeq" id="WP_307249750.1">
    <property type="nucleotide sequence ID" value="NZ_JAUSQZ010000001.1"/>
</dbReference>
<dbReference type="Pfam" id="PF00815">
    <property type="entry name" value="Histidinol_dh"/>
    <property type="match status" value="1"/>
</dbReference>
<accession>A0ABT9PDW6</accession>
<dbReference type="InterPro" id="IPR012131">
    <property type="entry name" value="Hstdl_DH"/>
</dbReference>
<dbReference type="PIRSF" id="PIRSF000099">
    <property type="entry name" value="Histidinol_dh"/>
    <property type="match status" value="1"/>
</dbReference>